<evidence type="ECO:0000313" key="2">
    <source>
        <dbReference type="Proteomes" id="UP000541444"/>
    </source>
</evidence>
<dbReference type="Proteomes" id="UP000541444">
    <property type="component" value="Unassembled WGS sequence"/>
</dbReference>
<comment type="caution">
    <text evidence="1">The sequence shown here is derived from an EMBL/GenBank/DDBJ whole genome shotgun (WGS) entry which is preliminary data.</text>
</comment>
<dbReference type="EMBL" id="JACGCM010000723">
    <property type="protein sequence ID" value="KAF6167654.1"/>
    <property type="molecule type" value="Genomic_DNA"/>
</dbReference>
<accession>A0A7J7NL10</accession>
<keyword evidence="2" id="KW-1185">Reference proteome</keyword>
<protein>
    <submittedName>
        <fullName evidence="1">Uncharacterized protein</fullName>
    </submittedName>
</protein>
<proteinExistence type="predicted"/>
<dbReference type="OrthoDB" id="1928932at2759"/>
<name>A0A7J7NL10_9MAGN</name>
<dbReference type="AlphaFoldDB" id="A0A7J7NL10"/>
<sequence>YLKLDQLDQLKGSGAFTVAQESTETTHAATAPWKKMGSEGKKAAVHEEMKRVNQLPANSNYATHRMRVLNKVLQLMSIQVSKLYDYYPDREFHSPEPFGVDDTILGMDHESQKRGQFHRMRSWNYFLLGFLCELLMQLARKIPYLNAVSKSTEKNHGDKTL</sequence>
<reference evidence="1 2" key="1">
    <citation type="journal article" date="2020" name="IScience">
        <title>Genome Sequencing of the Endangered Kingdonia uniflora (Circaeasteraceae, Ranunculales) Reveals Potential Mechanisms of Evolutionary Specialization.</title>
        <authorList>
            <person name="Sun Y."/>
            <person name="Deng T."/>
            <person name="Zhang A."/>
            <person name="Moore M.J."/>
            <person name="Landis J.B."/>
            <person name="Lin N."/>
            <person name="Zhang H."/>
            <person name="Zhang X."/>
            <person name="Huang J."/>
            <person name="Zhang X."/>
            <person name="Sun H."/>
            <person name="Wang H."/>
        </authorList>
    </citation>
    <scope>NUCLEOTIDE SEQUENCE [LARGE SCALE GENOMIC DNA]</scope>
    <source>
        <strain evidence="1">TB1705</strain>
        <tissue evidence="1">Leaf</tissue>
    </source>
</reference>
<feature type="non-terminal residue" evidence="1">
    <location>
        <position position="1"/>
    </location>
</feature>
<evidence type="ECO:0000313" key="1">
    <source>
        <dbReference type="EMBL" id="KAF6167654.1"/>
    </source>
</evidence>
<organism evidence="1 2">
    <name type="scientific">Kingdonia uniflora</name>
    <dbReference type="NCBI Taxonomy" id="39325"/>
    <lineage>
        <taxon>Eukaryota</taxon>
        <taxon>Viridiplantae</taxon>
        <taxon>Streptophyta</taxon>
        <taxon>Embryophyta</taxon>
        <taxon>Tracheophyta</taxon>
        <taxon>Spermatophyta</taxon>
        <taxon>Magnoliopsida</taxon>
        <taxon>Ranunculales</taxon>
        <taxon>Circaeasteraceae</taxon>
        <taxon>Kingdonia</taxon>
    </lineage>
</organism>
<gene>
    <name evidence="1" type="ORF">GIB67_031237</name>
</gene>